<feature type="transmembrane region" description="Helical" evidence="1">
    <location>
        <begin position="85"/>
        <end position="102"/>
    </location>
</feature>
<dbReference type="Proteomes" id="UP001597319">
    <property type="component" value="Unassembled WGS sequence"/>
</dbReference>
<evidence type="ECO:0000313" key="2">
    <source>
        <dbReference type="EMBL" id="MFD2563859.1"/>
    </source>
</evidence>
<keyword evidence="1" id="KW-0472">Membrane</keyword>
<reference evidence="3" key="1">
    <citation type="journal article" date="2019" name="Int. J. Syst. Evol. Microbiol.">
        <title>The Global Catalogue of Microorganisms (GCM) 10K type strain sequencing project: providing services to taxonomists for standard genome sequencing and annotation.</title>
        <authorList>
            <consortium name="The Broad Institute Genomics Platform"/>
            <consortium name="The Broad Institute Genome Sequencing Center for Infectious Disease"/>
            <person name="Wu L."/>
            <person name="Ma J."/>
        </authorList>
    </citation>
    <scope>NUCLEOTIDE SEQUENCE [LARGE SCALE GENOMIC DNA]</scope>
    <source>
        <strain evidence="3">KCTC 52274</strain>
    </source>
</reference>
<feature type="transmembrane region" description="Helical" evidence="1">
    <location>
        <begin position="43"/>
        <end position="64"/>
    </location>
</feature>
<evidence type="ECO:0000313" key="3">
    <source>
        <dbReference type="Proteomes" id="UP001597319"/>
    </source>
</evidence>
<feature type="transmembrane region" description="Helical" evidence="1">
    <location>
        <begin position="108"/>
        <end position="127"/>
    </location>
</feature>
<organism evidence="2 3">
    <name type="scientific">Aquimarina rubra</name>
    <dbReference type="NCBI Taxonomy" id="1920033"/>
    <lineage>
        <taxon>Bacteria</taxon>
        <taxon>Pseudomonadati</taxon>
        <taxon>Bacteroidota</taxon>
        <taxon>Flavobacteriia</taxon>
        <taxon>Flavobacteriales</taxon>
        <taxon>Flavobacteriaceae</taxon>
        <taxon>Aquimarina</taxon>
    </lineage>
</organism>
<dbReference type="InterPro" id="IPR038330">
    <property type="entry name" value="TspO/MBR-related_sf"/>
</dbReference>
<proteinExistence type="predicted"/>
<comment type="caution">
    <text evidence="2">The sequence shown here is derived from an EMBL/GenBank/DDBJ whole genome shotgun (WGS) entry which is preliminary data.</text>
</comment>
<dbReference type="RefSeq" id="WP_378293633.1">
    <property type="nucleotide sequence ID" value="NZ_JBHULE010000019.1"/>
</dbReference>
<accession>A0ABW5LH49</accession>
<feature type="transmembrane region" description="Helical" evidence="1">
    <location>
        <begin position="148"/>
        <end position="168"/>
    </location>
</feature>
<feature type="transmembrane region" description="Helical" evidence="1">
    <location>
        <begin position="180"/>
        <end position="199"/>
    </location>
</feature>
<keyword evidence="1" id="KW-1133">Transmembrane helix</keyword>
<keyword evidence="1" id="KW-0812">Transmembrane</keyword>
<name>A0ABW5LH49_9FLAO</name>
<evidence type="ECO:0000256" key="1">
    <source>
        <dbReference type="SAM" id="Phobius"/>
    </source>
</evidence>
<protein>
    <submittedName>
        <fullName evidence="2">Tryptophan-rich sensory protein</fullName>
    </submittedName>
</protein>
<dbReference type="PANTHER" id="PTHR33802">
    <property type="entry name" value="SI:CH211-161H7.5-RELATED"/>
    <property type="match status" value="1"/>
</dbReference>
<feature type="transmembrane region" description="Helical" evidence="1">
    <location>
        <begin position="206"/>
        <end position="221"/>
    </location>
</feature>
<feature type="transmembrane region" description="Helical" evidence="1">
    <location>
        <begin position="227"/>
        <end position="249"/>
    </location>
</feature>
<feature type="transmembrane region" description="Helical" evidence="1">
    <location>
        <begin position="7"/>
        <end position="23"/>
    </location>
</feature>
<dbReference type="EMBL" id="JBHULE010000019">
    <property type="protein sequence ID" value="MFD2563859.1"/>
    <property type="molecule type" value="Genomic_DNA"/>
</dbReference>
<sequence length="258" mass="29242">MKKTLSILNLISVIFLIGINYIAEAVRFNDTTVGELSRKYDNLFTPSGYAFAIWILIFLGLILYGIYQIRNTFFKPEKADHISQTGYWFLIANLLTSSWVIVFTYEYIGLSTIIMLGILFCLSKVVINTKMELWDAPTDIIAFTWWPICLYIGWISVATIANVTIYLTKINWQGFGLDDVTWTVIMVVVAVLLNLFMIVKRNMREFAMVGAWALFAIYVRHNGDYDSIAYTALSGAIILVLAAGIHGFLNRASNPVKN</sequence>
<gene>
    <name evidence="2" type="ORF">ACFSR1_14355</name>
</gene>
<dbReference type="PANTHER" id="PTHR33802:SF1">
    <property type="entry name" value="XK-RELATED PROTEIN"/>
    <property type="match status" value="1"/>
</dbReference>
<dbReference type="Gene3D" id="1.20.1260.100">
    <property type="entry name" value="TspO/MBR protein"/>
    <property type="match status" value="1"/>
</dbReference>
<keyword evidence="3" id="KW-1185">Reference proteome</keyword>